<proteinExistence type="predicted"/>
<feature type="chain" id="PRO_5046701384" evidence="3">
    <location>
        <begin position="20"/>
        <end position="505"/>
    </location>
</feature>
<dbReference type="NCBIfam" id="TIGR03503">
    <property type="entry name" value="TIGR03503 family protein"/>
    <property type="match status" value="1"/>
</dbReference>
<feature type="compositionally biased region" description="Low complexity" evidence="1">
    <location>
        <begin position="359"/>
        <end position="371"/>
    </location>
</feature>
<evidence type="ECO:0000313" key="4">
    <source>
        <dbReference type="EMBL" id="MCC2615532.1"/>
    </source>
</evidence>
<keyword evidence="5" id="KW-1185">Reference proteome</keyword>
<keyword evidence="2" id="KW-0472">Membrane</keyword>
<feature type="compositionally biased region" description="Polar residues" evidence="1">
    <location>
        <begin position="449"/>
        <end position="458"/>
    </location>
</feature>
<dbReference type="EMBL" id="JAJEWP010000001">
    <property type="protein sequence ID" value="MCC2615532.1"/>
    <property type="molecule type" value="Genomic_DNA"/>
</dbReference>
<comment type="caution">
    <text evidence="4">The sequence shown here is derived from an EMBL/GenBank/DDBJ whole genome shotgun (WGS) entry which is preliminary data.</text>
</comment>
<keyword evidence="2" id="KW-1133">Transmembrane helix</keyword>
<name>A0ABS8G4L9_9ALTE</name>
<feature type="region of interest" description="Disordered" evidence="1">
    <location>
        <begin position="445"/>
        <end position="505"/>
    </location>
</feature>
<gene>
    <name evidence="4" type="ORF">LJ739_04675</name>
</gene>
<feature type="transmembrane region" description="Helical" evidence="2">
    <location>
        <begin position="415"/>
        <end position="438"/>
    </location>
</feature>
<evidence type="ECO:0000256" key="3">
    <source>
        <dbReference type="SAM" id="SignalP"/>
    </source>
</evidence>
<organism evidence="4 5">
    <name type="scientific">Fluctibacter halophilus</name>
    <dbReference type="NCBI Taxonomy" id="226011"/>
    <lineage>
        <taxon>Bacteria</taxon>
        <taxon>Pseudomonadati</taxon>
        <taxon>Pseudomonadota</taxon>
        <taxon>Gammaproteobacteria</taxon>
        <taxon>Alteromonadales</taxon>
        <taxon>Alteromonadaceae</taxon>
        <taxon>Fluctibacter</taxon>
    </lineage>
</organism>
<evidence type="ECO:0000256" key="2">
    <source>
        <dbReference type="SAM" id="Phobius"/>
    </source>
</evidence>
<evidence type="ECO:0000313" key="5">
    <source>
        <dbReference type="Proteomes" id="UP001520878"/>
    </source>
</evidence>
<reference evidence="4 5" key="1">
    <citation type="submission" date="2021-10" db="EMBL/GenBank/DDBJ databases">
        <title>Draft genome of Aestuariibacter halophilus JC2043.</title>
        <authorList>
            <person name="Emsley S.A."/>
            <person name="Pfannmuller K.M."/>
            <person name="Ushijima B."/>
            <person name="Saw J.H."/>
            <person name="Videau P."/>
        </authorList>
    </citation>
    <scope>NUCLEOTIDE SEQUENCE [LARGE SCALE GENOMIC DNA]</scope>
    <source>
        <strain evidence="4 5">JC2043</strain>
    </source>
</reference>
<keyword evidence="3" id="KW-0732">Signal</keyword>
<accession>A0ABS8G4L9</accession>
<keyword evidence="2" id="KW-0812">Transmembrane</keyword>
<feature type="signal peptide" evidence="3">
    <location>
        <begin position="1"/>
        <end position="19"/>
    </location>
</feature>
<protein>
    <submittedName>
        <fullName evidence="4">TIGR03503 family protein</fullName>
    </submittedName>
</protein>
<dbReference type="RefSeq" id="WP_229157470.1">
    <property type="nucleotide sequence ID" value="NZ_JAJEWP010000001.1"/>
</dbReference>
<feature type="region of interest" description="Disordered" evidence="1">
    <location>
        <begin position="354"/>
        <end position="376"/>
    </location>
</feature>
<dbReference type="InterPro" id="IPR020010">
    <property type="entry name" value="CHP03503"/>
</dbReference>
<sequence length="505" mass="55546">MRVLFGLIGLLGFPLWAQQAPTTETPPPKEVSPIRSLGGDYHNSIKLLQNRFRIDYQVDEITMVFFREYGSAPVVLVRPDGSKIFQKDANGVDLFWYDASTYDMISIKNPVPGPWQAVGQVLPGSRVMVISDIQLHADPLPDIIFSGEILKQTAYLTNGGEPIDYTEFRDVVSLDIRLISTNNPNFNNFGADAQTIATFEDNGRGMDEKPMDGVFTGQFNLAVPDGEWTPVFVVTTPMFTREQVDPNLMLYPNPINISVQLDSGNEGYHKILIDAEREFVDMETLLIDGKIRFPNGDVQNFSLTESSPNTREHQIINYEYGVYRVKLTAYGNTTSGRDFILDVPEYTFLVDAPEPELPPAAEGAADQATGANGEQSGVDAVVTAEPQNMAGEDPLAQAMLEQQSEQEQGLGGAALAGWIIGINVFLVLVGGGAIWWLLRPKRPAMPTSEPGTQQQPQQGADKPALMDRLRALWPFGKKPSPEQAPAEKENSKGGSKLNLSLPEDD</sequence>
<dbReference type="Proteomes" id="UP001520878">
    <property type="component" value="Unassembled WGS sequence"/>
</dbReference>
<evidence type="ECO:0000256" key="1">
    <source>
        <dbReference type="SAM" id="MobiDB-lite"/>
    </source>
</evidence>